<feature type="region of interest" description="Disordered" evidence="4">
    <location>
        <begin position="647"/>
        <end position="681"/>
    </location>
</feature>
<reference evidence="5" key="2">
    <citation type="submission" date="2023-06" db="EMBL/GenBank/DDBJ databases">
        <authorList>
            <consortium name="Lawrence Berkeley National Laboratory"/>
            <person name="Haridas S."/>
            <person name="Hensen N."/>
            <person name="Bonometti L."/>
            <person name="Westerberg I."/>
            <person name="Brannstrom I.O."/>
            <person name="Guillou S."/>
            <person name="Cros-Aarteil S."/>
            <person name="Calhoun S."/>
            <person name="Kuo A."/>
            <person name="Mondo S."/>
            <person name="Pangilinan J."/>
            <person name="Riley R."/>
            <person name="LaButti K."/>
            <person name="Andreopoulos B."/>
            <person name="Lipzen A."/>
            <person name="Chen C."/>
            <person name="Yanf M."/>
            <person name="Daum C."/>
            <person name="Ng V."/>
            <person name="Clum A."/>
            <person name="Steindorff A."/>
            <person name="Ohm R."/>
            <person name="Martin F."/>
            <person name="Silar P."/>
            <person name="Natvig D."/>
            <person name="Lalanne C."/>
            <person name="Gautier V."/>
            <person name="Ament-velasquez S.L."/>
            <person name="Kruys A."/>
            <person name="Hutchinson M.I."/>
            <person name="Powell A.J."/>
            <person name="Barry K."/>
            <person name="Miller A.N."/>
            <person name="Grigoriev I.V."/>
            <person name="Debuchy R."/>
            <person name="Gladieux P."/>
            <person name="Thoren M.H."/>
            <person name="Johannesson H."/>
        </authorList>
    </citation>
    <scope>NUCLEOTIDE SEQUENCE</scope>
    <source>
        <strain evidence="5">CBS 232.78</strain>
    </source>
</reference>
<feature type="compositionally biased region" description="Low complexity" evidence="4">
    <location>
        <begin position="1"/>
        <end position="24"/>
    </location>
</feature>
<dbReference type="PROSITE" id="PS50297">
    <property type="entry name" value="ANK_REP_REGION"/>
    <property type="match status" value="1"/>
</dbReference>
<organism evidence="5 6">
    <name type="scientific">Podospora didyma</name>
    <dbReference type="NCBI Taxonomy" id="330526"/>
    <lineage>
        <taxon>Eukaryota</taxon>
        <taxon>Fungi</taxon>
        <taxon>Dikarya</taxon>
        <taxon>Ascomycota</taxon>
        <taxon>Pezizomycotina</taxon>
        <taxon>Sordariomycetes</taxon>
        <taxon>Sordariomycetidae</taxon>
        <taxon>Sordariales</taxon>
        <taxon>Podosporaceae</taxon>
        <taxon>Podospora</taxon>
    </lineage>
</organism>
<gene>
    <name evidence="5" type="ORF">B0H63DRAFT_454820</name>
</gene>
<keyword evidence="6" id="KW-1185">Reference proteome</keyword>
<dbReference type="SUPFAM" id="SSF48403">
    <property type="entry name" value="Ankyrin repeat"/>
    <property type="match status" value="1"/>
</dbReference>
<dbReference type="InterPro" id="IPR002110">
    <property type="entry name" value="Ankyrin_rpt"/>
</dbReference>
<dbReference type="Pfam" id="PF00023">
    <property type="entry name" value="Ank"/>
    <property type="match status" value="1"/>
</dbReference>
<evidence type="ECO:0000256" key="3">
    <source>
        <dbReference type="PROSITE-ProRule" id="PRU00023"/>
    </source>
</evidence>
<evidence type="ECO:0000313" key="5">
    <source>
        <dbReference type="EMBL" id="KAK3370669.1"/>
    </source>
</evidence>
<feature type="region of interest" description="Disordered" evidence="4">
    <location>
        <begin position="1"/>
        <end position="27"/>
    </location>
</feature>
<comment type="caution">
    <text evidence="5">The sequence shown here is derived from an EMBL/GenBank/DDBJ whole genome shotgun (WGS) entry which is preliminary data.</text>
</comment>
<evidence type="ECO:0000256" key="1">
    <source>
        <dbReference type="ARBA" id="ARBA00022737"/>
    </source>
</evidence>
<reference evidence="5" key="1">
    <citation type="journal article" date="2023" name="Mol. Phylogenet. Evol.">
        <title>Genome-scale phylogeny and comparative genomics of the fungal order Sordariales.</title>
        <authorList>
            <person name="Hensen N."/>
            <person name="Bonometti L."/>
            <person name="Westerberg I."/>
            <person name="Brannstrom I.O."/>
            <person name="Guillou S."/>
            <person name="Cros-Aarteil S."/>
            <person name="Calhoun S."/>
            <person name="Haridas S."/>
            <person name="Kuo A."/>
            <person name="Mondo S."/>
            <person name="Pangilinan J."/>
            <person name="Riley R."/>
            <person name="LaButti K."/>
            <person name="Andreopoulos B."/>
            <person name="Lipzen A."/>
            <person name="Chen C."/>
            <person name="Yan M."/>
            <person name="Daum C."/>
            <person name="Ng V."/>
            <person name="Clum A."/>
            <person name="Steindorff A."/>
            <person name="Ohm R.A."/>
            <person name="Martin F."/>
            <person name="Silar P."/>
            <person name="Natvig D.O."/>
            <person name="Lalanne C."/>
            <person name="Gautier V."/>
            <person name="Ament-Velasquez S.L."/>
            <person name="Kruys A."/>
            <person name="Hutchinson M.I."/>
            <person name="Powell A.J."/>
            <person name="Barry K."/>
            <person name="Miller A.N."/>
            <person name="Grigoriev I.V."/>
            <person name="Debuchy R."/>
            <person name="Gladieux P."/>
            <person name="Hiltunen Thoren M."/>
            <person name="Johannesson H."/>
        </authorList>
    </citation>
    <scope>NUCLEOTIDE SEQUENCE</scope>
    <source>
        <strain evidence="5">CBS 232.78</strain>
    </source>
</reference>
<dbReference type="PANTHER" id="PTHR24198:SF165">
    <property type="entry name" value="ANKYRIN REPEAT-CONTAINING PROTEIN-RELATED"/>
    <property type="match status" value="1"/>
</dbReference>
<accession>A0AAE0K6B9</accession>
<keyword evidence="2 3" id="KW-0040">ANK repeat</keyword>
<evidence type="ECO:0000256" key="4">
    <source>
        <dbReference type="SAM" id="MobiDB-lite"/>
    </source>
</evidence>
<sequence>MDSLLDSPPDSPSSWASTPDSPSSQGSLPVPQYLLHLPLHEAATHDGDDKLRSVLAENPELIQDINQPSSIGATPLWIACFKGNWAGLEYLVSLGANINHDLANGFTPVFHAVFWLSLVDGGEAVARLAALGADLGITFFDAPRWYTRQYLGANYPGRADQDGALVPQGCKPLEMVFRLLSTKKPDPDCPDWKPWAVEELSDSFIELVSSVMQPCTPQLATWTRGDFIALSLFERHSGPVCSTLLHWPKKDNETPFAKDEAGSPRSPGYRHQVLKTLFRLGANPLVEDNWGNNLLQLALAEWDFESFRAIAKHHPDAAKVLGGENKGLAVEWFMGMFIENTAEAKQDTMAMSDHKHCQCHKPLCQECFGSGEVVSPSELVEAAVYLARRHSSYMPFPSTVDFERVRLAVIPSPGWQRFCVEGLKAFFCAGLTTPWELACDPLLGHLMRAALQQCSSSQLFRMEELPDFIMGLRLPEGFFAKRIMGKTLFNTAMDARFMNLVLMKRYHYTSREEEEERIAEGKVNMLPFEMLEKGADPTSLEHVDCGAMPVVKLTLGLIGGGEEIEGSLITRQIRKLLSAVVEHGAVVHAEEPQPGTPEAELGWEAFNPIIYIIRNQPTREQEALPEQPTLSERLGDKLHSLRQAFQDHLPFPGPVDKPGDSEEEGDVPASSPEQSPRLPDTEPFVFGFSYGPRGGSGGRPYWAGYETVDVSSPIQHILQSWPLPRRHPMQAAYLREALSAPCIKVLSGLLYSGSNQNQFIDGTAPAMSWYLRKGRAESMAAYDNIVKARARGYPTESFVQCVKVLLRTSGIEPDLALKDVYGFTAVDYLRELLADEEGDRWGFFRDEFVRWFFKYGLFVKKEDGRIILGRGRIWNSEGNMVVLREAPSLGGTGMGIDVTPTHKLCPRSGLSVFHTKL</sequence>
<name>A0AAE0K6B9_9PEZI</name>
<dbReference type="InterPro" id="IPR036770">
    <property type="entry name" value="Ankyrin_rpt-contain_sf"/>
</dbReference>
<evidence type="ECO:0000313" key="6">
    <source>
        <dbReference type="Proteomes" id="UP001285441"/>
    </source>
</evidence>
<feature type="repeat" description="ANK" evidence="3">
    <location>
        <begin position="71"/>
        <end position="99"/>
    </location>
</feature>
<dbReference type="Gene3D" id="1.25.40.20">
    <property type="entry name" value="Ankyrin repeat-containing domain"/>
    <property type="match status" value="1"/>
</dbReference>
<dbReference type="AlphaFoldDB" id="A0AAE0K6B9"/>
<dbReference type="Proteomes" id="UP001285441">
    <property type="component" value="Unassembled WGS sequence"/>
</dbReference>
<dbReference type="PANTHER" id="PTHR24198">
    <property type="entry name" value="ANKYRIN REPEAT AND PROTEIN KINASE DOMAIN-CONTAINING PROTEIN"/>
    <property type="match status" value="1"/>
</dbReference>
<dbReference type="EMBL" id="JAULSW010000009">
    <property type="protein sequence ID" value="KAK3370669.1"/>
    <property type="molecule type" value="Genomic_DNA"/>
</dbReference>
<evidence type="ECO:0000256" key="2">
    <source>
        <dbReference type="ARBA" id="ARBA00023043"/>
    </source>
</evidence>
<dbReference type="PROSITE" id="PS50088">
    <property type="entry name" value="ANK_REPEAT"/>
    <property type="match status" value="1"/>
</dbReference>
<evidence type="ECO:0008006" key="7">
    <source>
        <dbReference type="Google" id="ProtNLM"/>
    </source>
</evidence>
<protein>
    <recommendedName>
        <fullName evidence="7">Ankyrin</fullName>
    </recommendedName>
</protein>
<keyword evidence="1" id="KW-0677">Repeat</keyword>
<proteinExistence type="predicted"/>